<sequence>MSETRPLVLDVDGTFLRTDLLYESFWAGMGKDPAGVLRSCARHFGERQVLKQKLAQIADLRTDLMPVHPGVADMVAKAQAAGREVVLASASDSALVEKLAKEHELSERVFASTPEANLKGAAKAGALVAAYGERGFDYAGNEPVDRAIWDHAGGAVVVGDLPKEVAGLRQAGKEITQIEGGWTYRDLMRALRPHQWVKNVLLFVPLIAAHTFDPASWAWVLLGIAAFSAAASSIYIVNDLLDLEADRLHASKHKRPFASGAVPIKVGMLAFLGLSCFALGVGAIIGTGFMALVAFYMSCRWPIRCALSGSAGSTSRFWPHFILCG</sequence>
<dbReference type="Gene3D" id="3.40.50.1000">
    <property type="entry name" value="HAD superfamily/HAD-like"/>
    <property type="match status" value="1"/>
</dbReference>
<accession>A0A0J9H1A4</accession>
<keyword evidence="4 6" id="KW-1133">Transmembrane helix</keyword>
<dbReference type="Pfam" id="PF12710">
    <property type="entry name" value="HAD"/>
    <property type="match status" value="1"/>
</dbReference>
<dbReference type="InterPro" id="IPR044878">
    <property type="entry name" value="UbiA_sf"/>
</dbReference>
<evidence type="ECO:0000256" key="6">
    <source>
        <dbReference type="SAM" id="Phobius"/>
    </source>
</evidence>
<comment type="subcellular location">
    <subcellularLocation>
        <location evidence="1">Membrane</location>
        <topology evidence="1">Multi-pass membrane protein</topology>
    </subcellularLocation>
</comment>
<feature type="transmembrane region" description="Helical" evidence="6">
    <location>
        <begin position="262"/>
        <end position="295"/>
    </location>
</feature>
<keyword evidence="5 6" id="KW-0472">Membrane</keyword>
<keyword evidence="3 6" id="KW-0812">Transmembrane</keyword>
<gene>
    <name evidence="7" type="ORF">AIOL_004510</name>
</gene>
<dbReference type="RefSeq" id="WP_235439134.1">
    <property type="nucleotide sequence ID" value="NZ_LFTY01000002.1"/>
</dbReference>
<dbReference type="STRING" id="1675527.AIOL_004510"/>
<protein>
    <submittedName>
        <fullName evidence="7">Putative membrane protein</fullName>
    </submittedName>
</protein>
<dbReference type="InterPro" id="IPR036412">
    <property type="entry name" value="HAD-like_sf"/>
</dbReference>
<evidence type="ECO:0000256" key="2">
    <source>
        <dbReference type="ARBA" id="ARBA00022475"/>
    </source>
</evidence>
<dbReference type="Pfam" id="PF01040">
    <property type="entry name" value="UbiA"/>
    <property type="match status" value="1"/>
</dbReference>
<evidence type="ECO:0000256" key="3">
    <source>
        <dbReference type="ARBA" id="ARBA00022692"/>
    </source>
</evidence>
<dbReference type="GO" id="GO:0016765">
    <property type="term" value="F:transferase activity, transferring alkyl or aryl (other than methyl) groups"/>
    <property type="evidence" value="ECO:0007669"/>
    <property type="project" value="InterPro"/>
</dbReference>
<evidence type="ECO:0000313" key="7">
    <source>
        <dbReference type="EMBL" id="KMW59528.1"/>
    </source>
</evidence>
<dbReference type="GO" id="GO:0016020">
    <property type="term" value="C:membrane"/>
    <property type="evidence" value="ECO:0007669"/>
    <property type="project" value="UniProtKB-SubCell"/>
</dbReference>
<dbReference type="EMBL" id="LFTY01000002">
    <property type="protein sequence ID" value="KMW59528.1"/>
    <property type="molecule type" value="Genomic_DNA"/>
</dbReference>
<dbReference type="PATRIC" id="fig|1675527.3.peg.4719"/>
<reference evidence="7 8" key="1">
    <citation type="submission" date="2015-06" db="EMBL/GenBank/DDBJ databases">
        <title>Draft genome sequence of an Alphaproteobacteria species associated to the Mediterranean sponge Oscarella lobularis.</title>
        <authorList>
            <person name="Jourda C."/>
            <person name="Santini S."/>
            <person name="Claverie J.-M."/>
        </authorList>
    </citation>
    <scope>NUCLEOTIDE SEQUENCE [LARGE SCALE GENOMIC DNA]</scope>
    <source>
        <strain evidence="7">IGS</strain>
    </source>
</reference>
<organism evidence="7 8">
    <name type="scientific">Candidatus Rhodobacter oscarellae</name>
    <dbReference type="NCBI Taxonomy" id="1675527"/>
    <lineage>
        <taxon>Bacteria</taxon>
        <taxon>Pseudomonadati</taxon>
        <taxon>Pseudomonadota</taxon>
        <taxon>Alphaproteobacteria</taxon>
        <taxon>Rhodobacterales</taxon>
        <taxon>Rhodobacter group</taxon>
        <taxon>Rhodobacter</taxon>
    </lineage>
</organism>
<evidence type="ECO:0000313" key="8">
    <source>
        <dbReference type="Proteomes" id="UP000037178"/>
    </source>
</evidence>
<dbReference type="AlphaFoldDB" id="A0A0J9H1A4"/>
<dbReference type="Gene3D" id="1.10.357.140">
    <property type="entry name" value="UbiA prenyltransferase"/>
    <property type="match status" value="1"/>
</dbReference>
<dbReference type="SUPFAM" id="SSF56784">
    <property type="entry name" value="HAD-like"/>
    <property type="match status" value="1"/>
</dbReference>
<comment type="caution">
    <text evidence="7">The sequence shown here is derived from an EMBL/GenBank/DDBJ whole genome shotgun (WGS) entry which is preliminary data.</text>
</comment>
<proteinExistence type="predicted"/>
<evidence type="ECO:0000256" key="1">
    <source>
        <dbReference type="ARBA" id="ARBA00004141"/>
    </source>
</evidence>
<evidence type="ECO:0000256" key="5">
    <source>
        <dbReference type="ARBA" id="ARBA00023136"/>
    </source>
</evidence>
<dbReference type="Proteomes" id="UP000037178">
    <property type="component" value="Unassembled WGS sequence"/>
</dbReference>
<dbReference type="InterPro" id="IPR000537">
    <property type="entry name" value="UbiA_prenyltransferase"/>
</dbReference>
<keyword evidence="8" id="KW-1185">Reference proteome</keyword>
<name>A0A0J9H1A4_9RHOB</name>
<dbReference type="InterPro" id="IPR023214">
    <property type="entry name" value="HAD_sf"/>
</dbReference>
<evidence type="ECO:0000256" key="4">
    <source>
        <dbReference type="ARBA" id="ARBA00022989"/>
    </source>
</evidence>
<keyword evidence="2" id="KW-1003">Cell membrane</keyword>
<feature type="transmembrane region" description="Helical" evidence="6">
    <location>
        <begin position="218"/>
        <end position="241"/>
    </location>
</feature>